<dbReference type="InterPro" id="IPR010388">
    <property type="entry name" value="Anaerobic_Co-chelatase"/>
</dbReference>
<evidence type="ECO:0000313" key="12">
    <source>
        <dbReference type="Proteomes" id="UP000593601"/>
    </source>
</evidence>
<dbReference type="InterPro" id="IPR005876">
    <property type="entry name" value="Co_trans_ATP-bd"/>
</dbReference>
<dbReference type="AlphaFoldDB" id="A0A7M2RK97"/>
<dbReference type="GO" id="GO:0016887">
    <property type="term" value="F:ATP hydrolysis activity"/>
    <property type="evidence" value="ECO:0007669"/>
    <property type="project" value="InterPro"/>
</dbReference>
<evidence type="ECO:0000256" key="9">
    <source>
        <dbReference type="ARBA" id="ARBA00025157"/>
    </source>
</evidence>
<dbReference type="SUPFAM" id="SSF52540">
    <property type="entry name" value="P-loop containing nucleoside triphosphate hydrolases"/>
    <property type="match status" value="1"/>
</dbReference>
<dbReference type="GO" id="GO:0043190">
    <property type="term" value="C:ATP-binding cassette (ABC) transporter complex"/>
    <property type="evidence" value="ECO:0007669"/>
    <property type="project" value="TreeGrafter"/>
</dbReference>
<dbReference type="Pfam" id="PF00005">
    <property type="entry name" value="ABC_tran"/>
    <property type="match status" value="1"/>
</dbReference>
<evidence type="ECO:0000313" key="11">
    <source>
        <dbReference type="EMBL" id="QOV19987.1"/>
    </source>
</evidence>
<keyword evidence="4" id="KW-1003">Cell membrane</keyword>
<keyword evidence="8" id="KW-0472">Membrane</keyword>
<dbReference type="CDD" id="cd03225">
    <property type="entry name" value="ABC_cobalt_CbiO_domain1"/>
    <property type="match status" value="1"/>
</dbReference>
<feature type="domain" description="ABC transporter" evidence="10">
    <location>
        <begin position="8"/>
        <end position="244"/>
    </location>
</feature>
<dbReference type="PROSITE" id="PS50893">
    <property type="entry name" value="ABC_TRANSPORTER_2"/>
    <property type="match status" value="1"/>
</dbReference>
<keyword evidence="6" id="KW-0067">ATP-binding</keyword>
<keyword evidence="7" id="KW-1278">Translocase</keyword>
<reference evidence="11 12" key="1">
    <citation type="submission" date="2020-10" db="EMBL/GenBank/DDBJ databases">
        <title>Blautia liquoris sp.nov., isolated from the mud in a fermentation cellar used for the production of Chinese strong-flavoured liquor.</title>
        <authorList>
            <person name="Lu L."/>
        </authorList>
    </citation>
    <scope>NUCLEOTIDE SEQUENCE [LARGE SCALE GENOMIC DNA]</scope>
    <source>
        <strain evidence="11 12">LZLJ-3</strain>
    </source>
</reference>
<comment type="similarity">
    <text evidence="2">Belongs to the ABC transporter superfamily.</text>
</comment>
<dbReference type="PANTHER" id="PTHR43553:SF24">
    <property type="entry name" value="ENERGY-COUPLING FACTOR TRANSPORTER ATP-BINDING PROTEIN ECFA1"/>
    <property type="match status" value="1"/>
</dbReference>
<evidence type="ECO:0000256" key="2">
    <source>
        <dbReference type="ARBA" id="ARBA00005417"/>
    </source>
</evidence>
<gene>
    <name evidence="11" type="ORF">INP51_03220</name>
</gene>
<sequence>MRENDVILKADDLYFSYDDEKTHSLNGLSLEIQKGKKIAFMGANGSGKSTFFLCCNGIHKPSSGTLYYDGKPVDYTRKGLLDLRKNVGIVFQDPDNQLFSASVYQEISFGILNMGVSEETAKEEVEAIIDEMEITPYRSKPTHALSGGQKKQVSIADILVMHPEVIILDEPSSALDPKHTALVNHAVEQMTKKGITVMMATHDVNYAFEWADEIVLFKDGKVLMQGTPVEVFSNKRALDETNLTAPAALLLFDSLCQKGILKTTLPVPHNLDALEQYISEIPFAAASGNSSGFHAIQNNAAPKRAILVVSFGTSYDSTRKVTIDAIEKDIADTYPDYHIYRAWTSKMILSKIKKRDGIHYDTVKEAFERMLADGITDVIVQPTHVINGIENEIMTEEALSFSPQFSSIRFGTPVLTSFKDNECLIHAIVDEFPDLSKDEVLVLMGHGTTHYANSIYAALDYTFKDSGYPNIFLGTVESYPGMDSLLNMIREYQPRRVILAPFMIVAGDHANNDMAGDNPDSWKSRFEAEGYAVTCVLKGLGEYKEIRNLLISHIKEAMREKAPKRAHP</sequence>
<dbReference type="CDD" id="cd03412">
    <property type="entry name" value="CbiK_N"/>
    <property type="match status" value="1"/>
</dbReference>
<evidence type="ECO:0000256" key="6">
    <source>
        <dbReference type="ARBA" id="ARBA00022840"/>
    </source>
</evidence>
<comment type="function">
    <text evidence="9">Probably part of an ABC transporter complex. Responsible for energy coupling to the transport system.</text>
</comment>
<dbReference type="SUPFAM" id="SSF53800">
    <property type="entry name" value="Chelatase"/>
    <property type="match status" value="1"/>
</dbReference>
<dbReference type="EMBL" id="CP063304">
    <property type="protein sequence ID" value="QOV19987.1"/>
    <property type="molecule type" value="Genomic_DNA"/>
</dbReference>
<keyword evidence="12" id="KW-1185">Reference proteome</keyword>
<dbReference type="SMART" id="SM00382">
    <property type="entry name" value="AAA"/>
    <property type="match status" value="1"/>
</dbReference>
<dbReference type="GO" id="GO:0006824">
    <property type="term" value="P:cobalt ion transport"/>
    <property type="evidence" value="ECO:0007669"/>
    <property type="project" value="InterPro"/>
</dbReference>
<dbReference type="Proteomes" id="UP000593601">
    <property type="component" value="Chromosome"/>
</dbReference>
<protein>
    <submittedName>
        <fullName evidence="11">Sirohydrochlorin cobaltochelatase</fullName>
    </submittedName>
</protein>
<dbReference type="PANTHER" id="PTHR43553">
    <property type="entry name" value="HEAVY METAL TRANSPORTER"/>
    <property type="match status" value="1"/>
</dbReference>
<evidence type="ECO:0000256" key="1">
    <source>
        <dbReference type="ARBA" id="ARBA00004202"/>
    </source>
</evidence>
<evidence type="ECO:0000256" key="8">
    <source>
        <dbReference type="ARBA" id="ARBA00023136"/>
    </source>
</evidence>
<dbReference type="NCBIfam" id="TIGR01166">
    <property type="entry name" value="cbiO"/>
    <property type="match status" value="1"/>
</dbReference>
<evidence type="ECO:0000256" key="4">
    <source>
        <dbReference type="ARBA" id="ARBA00022475"/>
    </source>
</evidence>
<dbReference type="GO" id="GO:0005524">
    <property type="term" value="F:ATP binding"/>
    <property type="evidence" value="ECO:0007669"/>
    <property type="project" value="UniProtKB-KW"/>
</dbReference>
<dbReference type="GO" id="GO:0042626">
    <property type="term" value="F:ATPase-coupled transmembrane transporter activity"/>
    <property type="evidence" value="ECO:0007669"/>
    <property type="project" value="TreeGrafter"/>
</dbReference>
<dbReference type="GO" id="GO:0016852">
    <property type="term" value="F:sirohydrochlorin cobaltochelatase activity"/>
    <property type="evidence" value="ECO:0007669"/>
    <property type="project" value="InterPro"/>
</dbReference>
<evidence type="ECO:0000259" key="10">
    <source>
        <dbReference type="PROSITE" id="PS50893"/>
    </source>
</evidence>
<keyword evidence="3" id="KW-0813">Transport</keyword>
<dbReference type="FunFam" id="3.40.50.300:FF:000224">
    <property type="entry name" value="Energy-coupling factor transporter ATP-binding protein EcfA"/>
    <property type="match status" value="1"/>
</dbReference>
<dbReference type="GO" id="GO:0019251">
    <property type="term" value="P:anaerobic cobalamin biosynthetic process"/>
    <property type="evidence" value="ECO:0007669"/>
    <property type="project" value="InterPro"/>
</dbReference>
<dbReference type="CDD" id="cd03413">
    <property type="entry name" value="CbiK_C"/>
    <property type="match status" value="1"/>
</dbReference>
<dbReference type="Gene3D" id="3.40.50.300">
    <property type="entry name" value="P-loop containing nucleotide triphosphate hydrolases"/>
    <property type="match status" value="1"/>
</dbReference>
<dbReference type="InterPro" id="IPR015856">
    <property type="entry name" value="ABC_transpr_CbiO/EcfA_su"/>
</dbReference>
<evidence type="ECO:0000256" key="7">
    <source>
        <dbReference type="ARBA" id="ARBA00022967"/>
    </source>
</evidence>
<dbReference type="KEGG" id="bliq:INP51_03220"/>
<dbReference type="InterPro" id="IPR003439">
    <property type="entry name" value="ABC_transporter-like_ATP-bd"/>
</dbReference>
<proteinExistence type="inferred from homology"/>
<comment type="subcellular location">
    <subcellularLocation>
        <location evidence="1">Cell membrane</location>
        <topology evidence="1">Peripheral membrane protein</topology>
    </subcellularLocation>
</comment>
<dbReference type="InterPro" id="IPR003593">
    <property type="entry name" value="AAA+_ATPase"/>
</dbReference>
<name>A0A7M2RK97_9FIRM</name>
<keyword evidence="5" id="KW-0547">Nucleotide-binding</keyword>
<dbReference type="Pfam" id="PF06180">
    <property type="entry name" value="CbiK"/>
    <property type="match status" value="1"/>
</dbReference>
<evidence type="ECO:0000256" key="5">
    <source>
        <dbReference type="ARBA" id="ARBA00022741"/>
    </source>
</evidence>
<dbReference type="InterPro" id="IPR050095">
    <property type="entry name" value="ECF_ABC_transporter_ATP-bd"/>
</dbReference>
<dbReference type="Gene3D" id="3.40.50.1400">
    <property type="match status" value="2"/>
</dbReference>
<organism evidence="11 12">
    <name type="scientific">Blautia liquoris</name>
    <dbReference type="NCBI Taxonomy" id="2779518"/>
    <lineage>
        <taxon>Bacteria</taxon>
        <taxon>Bacillati</taxon>
        <taxon>Bacillota</taxon>
        <taxon>Clostridia</taxon>
        <taxon>Lachnospirales</taxon>
        <taxon>Lachnospiraceae</taxon>
        <taxon>Blautia</taxon>
    </lineage>
</organism>
<accession>A0A7M2RK97</accession>
<evidence type="ECO:0000256" key="3">
    <source>
        <dbReference type="ARBA" id="ARBA00022448"/>
    </source>
</evidence>
<dbReference type="InterPro" id="IPR027417">
    <property type="entry name" value="P-loop_NTPase"/>
</dbReference>